<dbReference type="KEGG" id="sil:SPOA0035"/>
<dbReference type="AlphaFoldDB" id="Q5LLL5"/>
<gene>
    <name evidence="3" type="ordered locus">SPOA0035</name>
</gene>
<geneLocation type="plasmid" evidence="4">
    <name>megaplasmid Spo</name>
</geneLocation>
<evidence type="ECO:0000313" key="4">
    <source>
        <dbReference type="Proteomes" id="UP000001023"/>
    </source>
</evidence>
<reference evidence="3 4" key="1">
    <citation type="journal article" date="2004" name="Nature">
        <title>Genome sequence of Silicibacter pomeroyi reveals adaptations to the marine environment.</title>
        <authorList>
            <person name="Moran M.A."/>
            <person name="Buchan A."/>
            <person name="Gonzalez J.M."/>
            <person name="Heidelberg J.F."/>
            <person name="Whitman W.B."/>
            <person name="Kiene R.P."/>
            <person name="Henriksen J.R."/>
            <person name="King G.M."/>
            <person name="Belas R."/>
            <person name="Fuqua C."/>
            <person name="Brinkac L."/>
            <person name="Lewis M."/>
            <person name="Johri S."/>
            <person name="Weaver B."/>
            <person name="Pai G."/>
            <person name="Eisen J.A."/>
            <person name="Rahe E."/>
            <person name="Sheldon W.M."/>
            <person name="Ye W."/>
            <person name="Miller T.R."/>
            <person name="Carlton J."/>
            <person name="Rasko D.A."/>
            <person name="Paulsen I.T."/>
            <person name="Ren Q."/>
            <person name="Daugherty S.C."/>
            <person name="Deboy R.T."/>
            <person name="Dodson R.J."/>
            <person name="Durkin A.S."/>
            <person name="Madupu R."/>
            <person name="Nelson W.C."/>
            <person name="Sullivan S.A."/>
            <person name="Rosovitz M.J."/>
            <person name="Haft D.H."/>
            <person name="Selengut J."/>
            <person name="Ward N."/>
        </authorList>
    </citation>
    <scope>NUCLEOTIDE SEQUENCE [LARGE SCALE GENOMIC DNA]</scope>
    <source>
        <strain evidence="4">ATCC 700808 / DSM 15171 / DSS-3</strain>
        <plasmid evidence="4">Plasmid megaplasmid Spo</plasmid>
    </source>
</reference>
<keyword evidence="2" id="KW-0812">Transmembrane</keyword>
<feature type="region of interest" description="Disordered" evidence="1">
    <location>
        <begin position="44"/>
        <end position="68"/>
    </location>
</feature>
<feature type="region of interest" description="Disordered" evidence="1">
    <location>
        <begin position="1"/>
        <end position="26"/>
    </location>
</feature>
<proteinExistence type="predicted"/>
<dbReference type="Proteomes" id="UP000001023">
    <property type="component" value="Plasmid megaplasmid"/>
</dbReference>
<evidence type="ECO:0000313" key="3">
    <source>
        <dbReference type="EMBL" id="AAV97175.1"/>
    </source>
</evidence>
<dbReference type="HOGENOM" id="CLU_1947243_0_0_5"/>
<keyword evidence="4" id="KW-1185">Reference proteome</keyword>
<feature type="transmembrane region" description="Helical" evidence="2">
    <location>
        <begin position="72"/>
        <end position="93"/>
    </location>
</feature>
<feature type="transmembrane region" description="Helical" evidence="2">
    <location>
        <begin position="108"/>
        <end position="127"/>
    </location>
</feature>
<dbReference type="eggNOG" id="ENOG50330WP">
    <property type="taxonomic scope" value="Bacteria"/>
</dbReference>
<reference evidence="3 4" key="2">
    <citation type="journal article" date="2014" name="Stand. Genomic Sci.">
        <title>An updated genome annotation for the model marine bacterium Ruegeria pomeroyi DSS-3.</title>
        <authorList>
            <person name="Rivers A.R."/>
            <person name="Smith C.B."/>
            <person name="Moran M.A."/>
        </authorList>
    </citation>
    <scope>GENOME REANNOTATION</scope>
    <source>
        <strain evidence="4">ATCC 700808 / DSM 15171 / DSS-3</strain>
        <plasmid evidence="4">Plasmid megaplasmid Spo</plasmid>
    </source>
</reference>
<sequence>MTGPGSNWPTGYRSSSRPCRHVSGPDMRMGPWAGSPACLLRLTPILPGHPDPQRANRPQPGQNRSPPMFDTLYLTPASAALIFFMVVVCGHGYRKSWKAEPPAPRWHLWAYGLPAAIGLLTLAFLPLKG</sequence>
<keyword evidence="3" id="KW-0614">Plasmid</keyword>
<protein>
    <submittedName>
        <fullName evidence="3">Uncharacterized protein</fullName>
    </submittedName>
</protein>
<accession>Q5LLL5</accession>
<feature type="compositionally biased region" description="Polar residues" evidence="1">
    <location>
        <begin position="1"/>
        <end position="17"/>
    </location>
</feature>
<dbReference type="EMBL" id="CP000032">
    <property type="protein sequence ID" value="AAV97175.1"/>
    <property type="molecule type" value="Genomic_DNA"/>
</dbReference>
<organism evidence="3 4">
    <name type="scientific">Ruegeria pomeroyi (strain ATCC 700808 / DSM 15171 / DSS-3)</name>
    <name type="common">Silicibacter pomeroyi</name>
    <dbReference type="NCBI Taxonomy" id="246200"/>
    <lineage>
        <taxon>Bacteria</taxon>
        <taxon>Pseudomonadati</taxon>
        <taxon>Pseudomonadota</taxon>
        <taxon>Alphaproteobacteria</taxon>
        <taxon>Rhodobacterales</taxon>
        <taxon>Roseobacteraceae</taxon>
        <taxon>Ruegeria</taxon>
    </lineage>
</organism>
<keyword evidence="2" id="KW-0472">Membrane</keyword>
<keyword evidence="2" id="KW-1133">Transmembrane helix</keyword>
<evidence type="ECO:0000256" key="1">
    <source>
        <dbReference type="SAM" id="MobiDB-lite"/>
    </source>
</evidence>
<name>Q5LLL5_RUEPO</name>
<dbReference type="PaxDb" id="246200-SPOA0035"/>
<evidence type="ECO:0000256" key="2">
    <source>
        <dbReference type="SAM" id="Phobius"/>
    </source>
</evidence>